<name>A0A0A6P6T7_9GAMM</name>
<reference evidence="1 2" key="1">
    <citation type="journal article" date="2016" name="Front. Microbiol.">
        <title>Single-Cell (Meta-)Genomics of a Dimorphic Candidatus Thiomargarita nelsonii Reveals Genomic Plasticity.</title>
        <authorList>
            <person name="Flood B.E."/>
            <person name="Fliss P."/>
            <person name="Jones D.S."/>
            <person name="Dick G.J."/>
            <person name="Jain S."/>
            <person name="Kaster A.K."/>
            <person name="Winkel M."/>
            <person name="Mussmann M."/>
            <person name="Bailey J."/>
        </authorList>
    </citation>
    <scope>NUCLEOTIDE SEQUENCE [LARGE SCALE GENOMIC DNA]</scope>
    <source>
        <strain evidence="1">Hydrate Ridge</strain>
    </source>
</reference>
<evidence type="ECO:0000313" key="2">
    <source>
        <dbReference type="Proteomes" id="UP000030428"/>
    </source>
</evidence>
<proteinExistence type="predicted"/>
<organism evidence="1 2">
    <name type="scientific">Candidatus Thiomargarita nelsonii</name>
    <dbReference type="NCBI Taxonomy" id="1003181"/>
    <lineage>
        <taxon>Bacteria</taxon>
        <taxon>Pseudomonadati</taxon>
        <taxon>Pseudomonadota</taxon>
        <taxon>Gammaproteobacteria</taxon>
        <taxon>Thiotrichales</taxon>
        <taxon>Thiotrichaceae</taxon>
        <taxon>Thiomargarita</taxon>
    </lineage>
</organism>
<protein>
    <recommendedName>
        <fullName evidence="3">Transposase</fullName>
    </recommendedName>
</protein>
<keyword evidence="2" id="KW-1185">Reference proteome</keyword>
<comment type="caution">
    <text evidence="1">The sequence shown here is derived from an EMBL/GenBank/DDBJ whole genome shotgun (WGS) entry which is preliminary data.</text>
</comment>
<evidence type="ECO:0000313" key="1">
    <source>
        <dbReference type="EMBL" id="KHD06498.2"/>
    </source>
</evidence>
<gene>
    <name evidence="1" type="ORF">PN36_06170</name>
</gene>
<sequence length="156" mass="18408">MQYSKILLYDKTLEEIKQMELWEYVAFAPILKDMDDKQLNEALRLLEQYAGNDEKKRNRLLLTLAFYFKRKYKRSINEVIPNFETMIMQTAETGYYALTPEEARQEREKGMQAGMQVGRQAGMQAGKQEGRQEILAMLSEEQRAELMRRLALDKIN</sequence>
<dbReference type="AlphaFoldDB" id="A0A0A6P6T7"/>
<dbReference type="Proteomes" id="UP000030428">
    <property type="component" value="Unassembled WGS sequence"/>
</dbReference>
<accession>A0A0A6P6T7</accession>
<dbReference type="EMBL" id="JSZA02000018">
    <property type="protein sequence ID" value="KHD06498.2"/>
    <property type="molecule type" value="Genomic_DNA"/>
</dbReference>
<evidence type="ECO:0008006" key="3">
    <source>
        <dbReference type="Google" id="ProtNLM"/>
    </source>
</evidence>